<feature type="disulfide bond" evidence="6">
    <location>
        <begin position="191"/>
        <end position="201"/>
    </location>
</feature>
<dbReference type="FunFam" id="3.10.250.10:FF:000026">
    <property type="entry name" value="Tequila, isoform D"/>
    <property type="match status" value="1"/>
</dbReference>
<gene>
    <name evidence="8" type="ORF">CHS0354_012526</name>
</gene>
<evidence type="ECO:0000256" key="4">
    <source>
        <dbReference type="ARBA" id="ARBA00023170"/>
    </source>
</evidence>
<dbReference type="FunFam" id="3.10.250.10:FF:000007">
    <property type="entry name" value="Soluble scavenger receptor cysteine-rich domain-containing protein SSC5D"/>
    <property type="match status" value="1"/>
</dbReference>
<evidence type="ECO:0000313" key="9">
    <source>
        <dbReference type="Proteomes" id="UP001195483"/>
    </source>
</evidence>
<dbReference type="PANTHER" id="PTHR45817:SF4">
    <property type="entry name" value="LYSYL OXIDASE-LIKE-RELATED"/>
    <property type="match status" value="1"/>
</dbReference>
<accession>A0AAE0W2H5</accession>
<evidence type="ECO:0000256" key="5">
    <source>
        <dbReference type="ARBA" id="ARBA00023180"/>
    </source>
</evidence>
<feature type="domain" description="SRCR" evidence="7">
    <location>
        <begin position="121"/>
        <end position="220"/>
    </location>
</feature>
<dbReference type="GO" id="GO:0004720">
    <property type="term" value="F:protein-lysine 6-oxidase activity"/>
    <property type="evidence" value="ECO:0007669"/>
    <property type="project" value="TreeGrafter"/>
</dbReference>
<comment type="caution">
    <text evidence="6">Lacks conserved residue(s) required for the propagation of feature annotation.</text>
</comment>
<evidence type="ECO:0000256" key="6">
    <source>
        <dbReference type="PROSITE-ProRule" id="PRU00196"/>
    </source>
</evidence>
<dbReference type="Pfam" id="PF00530">
    <property type="entry name" value="SRCR"/>
    <property type="match status" value="2"/>
</dbReference>
<dbReference type="PROSITE" id="PS00420">
    <property type="entry name" value="SRCR_1"/>
    <property type="match status" value="1"/>
</dbReference>
<evidence type="ECO:0000259" key="7">
    <source>
        <dbReference type="PROSITE" id="PS50287"/>
    </source>
</evidence>
<keyword evidence="2" id="KW-0677">Repeat</keyword>
<dbReference type="GO" id="GO:0016020">
    <property type="term" value="C:membrane"/>
    <property type="evidence" value="ECO:0007669"/>
    <property type="project" value="InterPro"/>
</dbReference>
<reference evidence="8" key="3">
    <citation type="submission" date="2023-05" db="EMBL/GenBank/DDBJ databases">
        <authorList>
            <person name="Smith C.H."/>
        </authorList>
    </citation>
    <scope>NUCLEOTIDE SEQUENCE</scope>
    <source>
        <strain evidence="8">CHS0354</strain>
        <tissue evidence="8">Mantle</tissue>
    </source>
</reference>
<keyword evidence="4" id="KW-0675">Receptor</keyword>
<dbReference type="PANTHER" id="PTHR45817">
    <property type="entry name" value="LYSYL OXIDASE-LIKE-RELATED"/>
    <property type="match status" value="1"/>
</dbReference>
<dbReference type="InterPro" id="IPR036772">
    <property type="entry name" value="SRCR-like_dom_sf"/>
</dbReference>
<reference evidence="8" key="2">
    <citation type="journal article" date="2021" name="Genome Biol. Evol.">
        <title>Developing a high-quality reference genome for a parasitic bivalve with doubly uniparental inheritance (Bivalvia: Unionida).</title>
        <authorList>
            <person name="Smith C.H."/>
        </authorList>
    </citation>
    <scope>NUCLEOTIDE SEQUENCE</scope>
    <source>
        <strain evidence="8">CHS0354</strain>
        <tissue evidence="8">Mantle</tissue>
    </source>
</reference>
<dbReference type="Proteomes" id="UP001195483">
    <property type="component" value="Unassembled WGS sequence"/>
</dbReference>
<feature type="disulfide bond" evidence="6">
    <location>
        <begin position="78"/>
        <end position="88"/>
    </location>
</feature>
<evidence type="ECO:0000256" key="2">
    <source>
        <dbReference type="ARBA" id="ARBA00022737"/>
    </source>
</evidence>
<dbReference type="AlphaFoldDB" id="A0AAE0W2H5"/>
<evidence type="ECO:0000313" key="8">
    <source>
        <dbReference type="EMBL" id="KAK3599041.1"/>
    </source>
</evidence>
<dbReference type="InterPro" id="IPR050912">
    <property type="entry name" value="LOX-like_protein"/>
</dbReference>
<dbReference type="InterPro" id="IPR001190">
    <property type="entry name" value="SRCR"/>
</dbReference>
<name>A0AAE0W2H5_9BIVA</name>
<organism evidence="8 9">
    <name type="scientific">Potamilus streckersoni</name>
    <dbReference type="NCBI Taxonomy" id="2493646"/>
    <lineage>
        <taxon>Eukaryota</taxon>
        <taxon>Metazoa</taxon>
        <taxon>Spiralia</taxon>
        <taxon>Lophotrochozoa</taxon>
        <taxon>Mollusca</taxon>
        <taxon>Bivalvia</taxon>
        <taxon>Autobranchia</taxon>
        <taxon>Heteroconchia</taxon>
        <taxon>Palaeoheterodonta</taxon>
        <taxon>Unionida</taxon>
        <taxon>Unionoidea</taxon>
        <taxon>Unionidae</taxon>
        <taxon>Ambleminae</taxon>
        <taxon>Lampsilini</taxon>
        <taxon>Potamilus</taxon>
    </lineage>
</organism>
<reference evidence="8" key="1">
    <citation type="journal article" date="2021" name="Genome Biol. Evol.">
        <title>A High-Quality Reference Genome for a Parasitic Bivalve with Doubly Uniparental Inheritance (Bivalvia: Unionida).</title>
        <authorList>
            <person name="Smith C.H."/>
        </authorList>
    </citation>
    <scope>NUCLEOTIDE SEQUENCE</scope>
    <source>
        <strain evidence="8">CHS0354</strain>
    </source>
</reference>
<dbReference type="PROSITE" id="PS50287">
    <property type="entry name" value="SRCR_2"/>
    <property type="match status" value="2"/>
</dbReference>
<keyword evidence="1" id="KW-0732">Signal</keyword>
<keyword evidence="9" id="KW-1185">Reference proteome</keyword>
<protein>
    <recommendedName>
        <fullName evidence="7">SRCR domain-containing protein</fullName>
    </recommendedName>
</protein>
<keyword evidence="5" id="KW-0325">Glycoprotein</keyword>
<evidence type="ECO:0000256" key="3">
    <source>
        <dbReference type="ARBA" id="ARBA00023157"/>
    </source>
</evidence>
<proteinExistence type="predicted"/>
<dbReference type="GO" id="GO:0005615">
    <property type="term" value="C:extracellular space"/>
    <property type="evidence" value="ECO:0007669"/>
    <property type="project" value="TreeGrafter"/>
</dbReference>
<comment type="caution">
    <text evidence="8">The sequence shown here is derived from an EMBL/GenBank/DDBJ whole genome shotgun (WGS) entry which is preliminary data.</text>
</comment>
<dbReference type="SUPFAM" id="SSF56487">
    <property type="entry name" value="SRCR-like"/>
    <property type="match status" value="2"/>
</dbReference>
<dbReference type="PRINTS" id="PR00258">
    <property type="entry name" value="SPERACTRCPTR"/>
</dbReference>
<evidence type="ECO:0000256" key="1">
    <source>
        <dbReference type="ARBA" id="ARBA00022729"/>
    </source>
</evidence>
<dbReference type="Gene3D" id="3.10.250.10">
    <property type="entry name" value="SRCR-like domain"/>
    <property type="match status" value="2"/>
</dbReference>
<keyword evidence="3 6" id="KW-1015">Disulfide bond</keyword>
<feature type="domain" description="SRCR" evidence="7">
    <location>
        <begin position="7"/>
        <end position="109"/>
    </location>
</feature>
<sequence length="233" mass="24654">MAPTLTARQVYGTSNIGILEVQFNGTWGRVCDDGFNNNSAAVACRMLGFSSSRSVALSGNFQSTAHTSPPIVLDDLNCTGNEPTLALCQHSPFFQHDCQHSEDVALFCNLSSTGGAPSIAIRLVGGSDAMSGRVEVNINGIWGTVCDDDFTNIDAMVVCRQLGLPFNGATAIGSSYFGAGSGPILLDDVNCQGTESSISRCLYSSTHNCQHTEDVGVRCSTGSIKTNVNYKRH</sequence>
<dbReference type="SMART" id="SM00202">
    <property type="entry name" value="SR"/>
    <property type="match status" value="2"/>
</dbReference>
<dbReference type="EMBL" id="JAEAOA010000761">
    <property type="protein sequence ID" value="KAK3599041.1"/>
    <property type="molecule type" value="Genomic_DNA"/>
</dbReference>